<keyword evidence="2" id="KW-1185">Reference proteome</keyword>
<accession>A0ACB9W4I5</accession>
<organism evidence="1 2">
    <name type="scientific">Chaenocephalus aceratus</name>
    <name type="common">Blackfin icefish</name>
    <name type="synonym">Chaenichthys aceratus</name>
    <dbReference type="NCBI Taxonomy" id="36190"/>
    <lineage>
        <taxon>Eukaryota</taxon>
        <taxon>Metazoa</taxon>
        <taxon>Chordata</taxon>
        <taxon>Craniata</taxon>
        <taxon>Vertebrata</taxon>
        <taxon>Euteleostomi</taxon>
        <taxon>Actinopterygii</taxon>
        <taxon>Neopterygii</taxon>
        <taxon>Teleostei</taxon>
        <taxon>Neoteleostei</taxon>
        <taxon>Acanthomorphata</taxon>
        <taxon>Eupercaria</taxon>
        <taxon>Perciformes</taxon>
        <taxon>Notothenioidei</taxon>
        <taxon>Channichthyidae</taxon>
        <taxon>Chaenocephalus</taxon>
    </lineage>
</organism>
<evidence type="ECO:0000313" key="2">
    <source>
        <dbReference type="Proteomes" id="UP001057452"/>
    </source>
</evidence>
<proteinExistence type="predicted"/>
<protein>
    <submittedName>
        <fullName evidence="1">Uncharacterized protein</fullName>
    </submittedName>
</protein>
<feature type="non-terminal residue" evidence="1">
    <location>
        <position position="493"/>
    </location>
</feature>
<name>A0ACB9W4I5_CHAAC</name>
<comment type="caution">
    <text evidence="1">The sequence shown here is derived from an EMBL/GenBank/DDBJ whole genome shotgun (WGS) entry which is preliminary data.</text>
</comment>
<evidence type="ECO:0000313" key="1">
    <source>
        <dbReference type="EMBL" id="KAI4807664.1"/>
    </source>
</evidence>
<dbReference type="EMBL" id="CM043803">
    <property type="protein sequence ID" value="KAI4807664.1"/>
    <property type="molecule type" value="Genomic_DNA"/>
</dbReference>
<reference evidence="1" key="1">
    <citation type="submission" date="2022-05" db="EMBL/GenBank/DDBJ databases">
        <title>Chromosome-level genome of Chaenocephalus aceratus.</title>
        <authorList>
            <person name="Park H."/>
        </authorList>
    </citation>
    <scope>NUCLEOTIDE SEQUENCE</scope>
    <source>
        <strain evidence="1">KU_202001</strain>
    </source>
</reference>
<gene>
    <name evidence="1" type="ORF">KUCAC02_027455</name>
</gene>
<dbReference type="Proteomes" id="UP001057452">
    <property type="component" value="Chromosome 19"/>
</dbReference>
<sequence length="493" mass="55442">MATEENQTQPAGKRIEGVTNTVTPILEKSSEGSPCQLDTSGEGGGCRQEQNWQCHPYLSTRCTPASEPSSLASSPCNSPLPKHRQHHQNGHTHQHRLKEGYSSLERLNRKPRVDKYSLEKLFLRRASLETTRTTLRNDERSLSGVTRDCSGGSSSEEEEEEEEDEEGLLDNSEFIRNRKERSTVLVRRFCKNNIKVTKSVCTGTRAIVRTLPSGRISEEVWDVVFTHRIWKPSKKDLCPILTRGMEEEFRVCREILRLVGVKLQQVNNYVQDREELNLIHPAKKLLLSLPGCVCLRESRWLSNAVSSSSPAGPDPHPRLHHCYCQPFYPHRFYRACVQRTSACSLLTGALLEATAALGSRSSLPCPLPQIPNCHAVLKERQLANSMTSSGSLPPSVSGISKELADVRHLVQFPEEIACILTEQEQQLYQQGERTQTHVFPLDYLCFLTRDLGSPECQNKRHPNLKASLSVPAMPTQSAQRSNAVEDLVARFNE</sequence>